<reference evidence="1" key="1">
    <citation type="submission" date="2022-11" db="EMBL/GenBank/DDBJ databases">
        <authorList>
            <person name="Kikuchi T."/>
        </authorList>
    </citation>
    <scope>NUCLEOTIDE SEQUENCE</scope>
    <source>
        <strain evidence="1">PS1010</strain>
    </source>
</reference>
<name>A0A9P1IVT9_9PELO</name>
<sequence>MTSVLGRATAEQLDKRLGLGMKHVACETRITGYYMKRHCRKVFHSSMRCDLEDSEKRRVQKIAKLCCEDATSCEPTELFEEFCCLDDNCGNDCKVWDEASEEIELSNLIHSSDEYFEEIQDKLIAKMKIGISGELLPTDLKIYSKENHMELIDENEELIRKHFKAHRLQTAHLAKILNLM</sequence>
<protein>
    <submittedName>
        <fullName evidence="1">Uncharacterized protein</fullName>
    </submittedName>
</protein>
<comment type="caution">
    <text evidence="1">The sequence shown here is derived from an EMBL/GenBank/DDBJ whole genome shotgun (WGS) entry which is preliminary data.</text>
</comment>
<organism evidence="1 2">
    <name type="scientific">Caenorhabditis angaria</name>
    <dbReference type="NCBI Taxonomy" id="860376"/>
    <lineage>
        <taxon>Eukaryota</taxon>
        <taxon>Metazoa</taxon>
        <taxon>Ecdysozoa</taxon>
        <taxon>Nematoda</taxon>
        <taxon>Chromadorea</taxon>
        <taxon>Rhabditida</taxon>
        <taxon>Rhabditina</taxon>
        <taxon>Rhabditomorpha</taxon>
        <taxon>Rhabditoidea</taxon>
        <taxon>Rhabditidae</taxon>
        <taxon>Peloderinae</taxon>
        <taxon>Caenorhabditis</taxon>
    </lineage>
</organism>
<dbReference type="EMBL" id="CANHGI010000005">
    <property type="protein sequence ID" value="CAI5452046.1"/>
    <property type="molecule type" value="Genomic_DNA"/>
</dbReference>
<evidence type="ECO:0000313" key="1">
    <source>
        <dbReference type="EMBL" id="CAI5452046.1"/>
    </source>
</evidence>
<keyword evidence="2" id="KW-1185">Reference proteome</keyword>
<gene>
    <name evidence="1" type="ORF">CAMP_LOCUS14683</name>
</gene>
<dbReference type="OrthoDB" id="5774352at2759"/>
<dbReference type="AlphaFoldDB" id="A0A9P1IVT9"/>
<dbReference type="Proteomes" id="UP001152747">
    <property type="component" value="Unassembled WGS sequence"/>
</dbReference>
<accession>A0A9P1IVT9</accession>
<evidence type="ECO:0000313" key="2">
    <source>
        <dbReference type="Proteomes" id="UP001152747"/>
    </source>
</evidence>
<proteinExistence type="predicted"/>